<dbReference type="SUPFAM" id="SSF50891">
    <property type="entry name" value="Cyclophilin-like"/>
    <property type="match status" value="1"/>
</dbReference>
<feature type="domain" description="PPIase cyclophilin-type" evidence="6">
    <location>
        <begin position="21"/>
        <end position="176"/>
    </location>
</feature>
<dbReference type="InterPro" id="IPR029000">
    <property type="entry name" value="Cyclophilin-like_dom_sf"/>
</dbReference>
<comment type="catalytic activity">
    <reaction evidence="5">
        <text>[protein]-peptidylproline (omega=180) = [protein]-peptidylproline (omega=0)</text>
        <dbReference type="Rhea" id="RHEA:16237"/>
        <dbReference type="Rhea" id="RHEA-COMP:10747"/>
        <dbReference type="Rhea" id="RHEA-COMP:10748"/>
        <dbReference type="ChEBI" id="CHEBI:83833"/>
        <dbReference type="ChEBI" id="CHEBI:83834"/>
        <dbReference type="EC" id="5.2.1.8"/>
    </reaction>
</comment>
<evidence type="ECO:0000256" key="3">
    <source>
        <dbReference type="ARBA" id="ARBA00023110"/>
    </source>
</evidence>
<dbReference type="RefSeq" id="WP_321392513.1">
    <property type="nucleotide sequence ID" value="NZ_CP139487.1"/>
</dbReference>
<dbReference type="GO" id="GO:0006457">
    <property type="term" value="P:protein folding"/>
    <property type="evidence" value="ECO:0007669"/>
    <property type="project" value="InterPro"/>
</dbReference>
<dbReference type="CDD" id="cd00317">
    <property type="entry name" value="cyclophilin"/>
    <property type="match status" value="1"/>
</dbReference>
<gene>
    <name evidence="7" type="ORF">SOO65_15960</name>
</gene>
<evidence type="ECO:0000313" key="8">
    <source>
        <dbReference type="Proteomes" id="UP001324634"/>
    </source>
</evidence>
<name>A0AAX4HLY5_9BACT</name>
<sequence>MFGMMKQDKSNYKEDVNGLSAVFKTSMGEFEIELFVKDAPETVWNFVNLAEGRQKTNKEGNFYDGLIFHRVIRGFMIQGGCPEGSGRGGPGYRFGDEFKANRRHDSEGVLSMANAGPGTNGSQFFITLGPTPHLDGRHTVFGKVTRGMDVVKKIGDTPTGAMDRPRTDVVMESVTIKRS</sequence>
<evidence type="ECO:0000259" key="6">
    <source>
        <dbReference type="PROSITE" id="PS50072"/>
    </source>
</evidence>
<protein>
    <recommendedName>
        <fullName evidence="5">Peptidyl-prolyl cis-trans isomerase</fullName>
        <shortName evidence="5">PPIase</shortName>
        <ecNumber evidence="5">5.2.1.8</ecNumber>
    </recommendedName>
</protein>
<dbReference type="Gene3D" id="2.40.100.10">
    <property type="entry name" value="Cyclophilin-like"/>
    <property type="match status" value="1"/>
</dbReference>
<dbReference type="PANTHER" id="PTHR45625:SF4">
    <property type="entry name" value="PEPTIDYLPROLYL ISOMERASE DOMAIN AND WD REPEAT-CONTAINING PROTEIN 1"/>
    <property type="match status" value="1"/>
</dbReference>
<dbReference type="PROSITE" id="PS50072">
    <property type="entry name" value="CSA_PPIASE_2"/>
    <property type="match status" value="1"/>
</dbReference>
<dbReference type="Proteomes" id="UP001324634">
    <property type="component" value="Chromosome"/>
</dbReference>
<accession>A0AAX4HLY5</accession>
<proteinExistence type="inferred from homology"/>
<dbReference type="InterPro" id="IPR044666">
    <property type="entry name" value="Cyclophilin_A-like"/>
</dbReference>
<evidence type="ECO:0000256" key="2">
    <source>
        <dbReference type="ARBA" id="ARBA00007365"/>
    </source>
</evidence>
<evidence type="ECO:0000313" key="7">
    <source>
        <dbReference type="EMBL" id="WPU64190.1"/>
    </source>
</evidence>
<evidence type="ECO:0000256" key="4">
    <source>
        <dbReference type="ARBA" id="ARBA00023235"/>
    </source>
</evidence>
<dbReference type="Pfam" id="PF00160">
    <property type="entry name" value="Pro_isomerase"/>
    <property type="match status" value="1"/>
</dbReference>
<keyword evidence="8" id="KW-1185">Reference proteome</keyword>
<reference evidence="7 8" key="1">
    <citation type="submission" date="2023-11" db="EMBL/GenBank/DDBJ databases">
        <title>Peredibacter starrii A3.12.</title>
        <authorList>
            <person name="Mitchell R.J."/>
        </authorList>
    </citation>
    <scope>NUCLEOTIDE SEQUENCE [LARGE SCALE GENOMIC DNA]</scope>
    <source>
        <strain evidence="7 8">A3.12</strain>
    </source>
</reference>
<dbReference type="InterPro" id="IPR024936">
    <property type="entry name" value="Cyclophilin-type_PPIase"/>
</dbReference>
<dbReference type="InterPro" id="IPR002130">
    <property type="entry name" value="Cyclophilin-type_PPIase_dom"/>
</dbReference>
<dbReference type="EMBL" id="CP139487">
    <property type="protein sequence ID" value="WPU64190.1"/>
    <property type="molecule type" value="Genomic_DNA"/>
</dbReference>
<dbReference type="PROSITE" id="PS00170">
    <property type="entry name" value="CSA_PPIASE_1"/>
    <property type="match status" value="1"/>
</dbReference>
<dbReference type="AlphaFoldDB" id="A0AAX4HLY5"/>
<comment type="similarity">
    <text evidence="2 5">Belongs to the cyclophilin-type PPIase family.</text>
</comment>
<dbReference type="PANTHER" id="PTHR45625">
    <property type="entry name" value="PEPTIDYL-PROLYL CIS-TRANS ISOMERASE-RELATED"/>
    <property type="match status" value="1"/>
</dbReference>
<keyword evidence="3 5" id="KW-0697">Rotamase</keyword>
<dbReference type="EC" id="5.2.1.8" evidence="5"/>
<evidence type="ECO:0000256" key="1">
    <source>
        <dbReference type="ARBA" id="ARBA00002388"/>
    </source>
</evidence>
<dbReference type="PRINTS" id="PR00153">
    <property type="entry name" value="CSAPPISMRASE"/>
</dbReference>
<organism evidence="7 8">
    <name type="scientific">Peredibacter starrii</name>
    <dbReference type="NCBI Taxonomy" id="28202"/>
    <lineage>
        <taxon>Bacteria</taxon>
        <taxon>Pseudomonadati</taxon>
        <taxon>Bdellovibrionota</taxon>
        <taxon>Bacteriovoracia</taxon>
        <taxon>Bacteriovoracales</taxon>
        <taxon>Bacteriovoracaceae</taxon>
        <taxon>Peredibacter</taxon>
    </lineage>
</organism>
<comment type="function">
    <text evidence="1 5">PPIases accelerate the folding of proteins. It catalyzes the cis-trans isomerization of proline imidic peptide bonds in oligopeptides.</text>
</comment>
<dbReference type="KEGG" id="psti:SOO65_15960"/>
<evidence type="ECO:0000256" key="5">
    <source>
        <dbReference type="RuleBase" id="RU363019"/>
    </source>
</evidence>
<dbReference type="InterPro" id="IPR020892">
    <property type="entry name" value="Cyclophilin-type_PPIase_CS"/>
</dbReference>
<dbReference type="GO" id="GO:0003755">
    <property type="term" value="F:peptidyl-prolyl cis-trans isomerase activity"/>
    <property type="evidence" value="ECO:0007669"/>
    <property type="project" value="UniProtKB-UniRule"/>
</dbReference>
<dbReference type="PIRSF" id="PIRSF001467">
    <property type="entry name" value="Peptidylpro_ismrse"/>
    <property type="match status" value="1"/>
</dbReference>
<keyword evidence="4 5" id="KW-0413">Isomerase</keyword>